<evidence type="ECO:0000313" key="7">
    <source>
        <dbReference type="EMBL" id="GAA4234329.1"/>
    </source>
</evidence>
<sequence length="203" mass="23977">MSVIKIATEKKDEKVWLEFVNGDKDAFGVIYNSNVDALYAYGMKLNADSNFIKDCIQDVFLDIYSNRKKLSKPSNIKFYLFKALKHTIFRQLKKNRKHTDFPEFDKLSFVTEYNIESKTIGEEIEGYQKELVSKILQELSPKQQEILYLRFTKGFNYIEISQLIDIDHNSVRKQVYRAIKKLRKNQVLLKAQRGSFMYFTLIV</sequence>
<keyword evidence="2" id="KW-0805">Transcription regulation</keyword>
<evidence type="ECO:0000313" key="8">
    <source>
        <dbReference type="Proteomes" id="UP001501496"/>
    </source>
</evidence>
<dbReference type="Pfam" id="PF04542">
    <property type="entry name" value="Sigma70_r2"/>
    <property type="match status" value="1"/>
</dbReference>
<dbReference type="SUPFAM" id="SSF88946">
    <property type="entry name" value="Sigma2 domain of RNA polymerase sigma factors"/>
    <property type="match status" value="1"/>
</dbReference>
<reference evidence="8" key="1">
    <citation type="journal article" date="2019" name="Int. J. Syst. Evol. Microbiol.">
        <title>The Global Catalogue of Microorganisms (GCM) 10K type strain sequencing project: providing services to taxonomists for standard genome sequencing and annotation.</title>
        <authorList>
            <consortium name="The Broad Institute Genomics Platform"/>
            <consortium name="The Broad Institute Genome Sequencing Center for Infectious Disease"/>
            <person name="Wu L."/>
            <person name="Ma J."/>
        </authorList>
    </citation>
    <scope>NUCLEOTIDE SEQUENCE [LARGE SCALE GENOMIC DNA]</scope>
    <source>
        <strain evidence="8">JCM 17630</strain>
    </source>
</reference>
<gene>
    <name evidence="7" type="ORF">GCM10022291_13400</name>
</gene>
<dbReference type="PANTHER" id="PTHR43133:SF46">
    <property type="entry name" value="RNA POLYMERASE SIGMA-70 FACTOR ECF SUBFAMILY"/>
    <property type="match status" value="1"/>
</dbReference>
<keyword evidence="8" id="KW-1185">Reference proteome</keyword>
<dbReference type="InterPro" id="IPR013249">
    <property type="entry name" value="RNA_pol_sigma70_r4_t2"/>
</dbReference>
<evidence type="ECO:0000256" key="4">
    <source>
        <dbReference type="ARBA" id="ARBA00023163"/>
    </source>
</evidence>
<dbReference type="Gene3D" id="1.10.10.10">
    <property type="entry name" value="Winged helix-like DNA-binding domain superfamily/Winged helix DNA-binding domain"/>
    <property type="match status" value="1"/>
</dbReference>
<dbReference type="Proteomes" id="UP001501496">
    <property type="component" value="Unassembled WGS sequence"/>
</dbReference>
<name>A0ABP8C6C2_9FLAO</name>
<evidence type="ECO:0000256" key="1">
    <source>
        <dbReference type="ARBA" id="ARBA00010641"/>
    </source>
</evidence>
<dbReference type="EMBL" id="BAABCA010000003">
    <property type="protein sequence ID" value="GAA4234329.1"/>
    <property type="molecule type" value="Genomic_DNA"/>
</dbReference>
<proteinExistence type="inferred from homology"/>
<keyword evidence="3" id="KW-0731">Sigma factor</keyword>
<dbReference type="Gene3D" id="1.10.1740.10">
    <property type="match status" value="1"/>
</dbReference>
<protein>
    <submittedName>
        <fullName evidence="7">Sigma-70 family RNA polymerase sigma factor</fullName>
    </submittedName>
</protein>
<dbReference type="InterPro" id="IPR036388">
    <property type="entry name" value="WH-like_DNA-bd_sf"/>
</dbReference>
<evidence type="ECO:0000256" key="3">
    <source>
        <dbReference type="ARBA" id="ARBA00023082"/>
    </source>
</evidence>
<dbReference type="RefSeq" id="WP_344787365.1">
    <property type="nucleotide sequence ID" value="NZ_BAABCA010000003.1"/>
</dbReference>
<dbReference type="InterPro" id="IPR013324">
    <property type="entry name" value="RNA_pol_sigma_r3/r4-like"/>
</dbReference>
<evidence type="ECO:0000259" key="6">
    <source>
        <dbReference type="Pfam" id="PF08281"/>
    </source>
</evidence>
<comment type="similarity">
    <text evidence="1">Belongs to the sigma-70 factor family. ECF subfamily.</text>
</comment>
<dbReference type="InterPro" id="IPR039425">
    <property type="entry name" value="RNA_pol_sigma-70-like"/>
</dbReference>
<dbReference type="InterPro" id="IPR014284">
    <property type="entry name" value="RNA_pol_sigma-70_dom"/>
</dbReference>
<dbReference type="Pfam" id="PF08281">
    <property type="entry name" value="Sigma70_r4_2"/>
    <property type="match status" value="1"/>
</dbReference>
<dbReference type="CDD" id="cd06171">
    <property type="entry name" value="Sigma70_r4"/>
    <property type="match status" value="1"/>
</dbReference>
<accession>A0ABP8C6C2</accession>
<dbReference type="SUPFAM" id="SSF88659">
    <property type="entry name" value="Sigma3 and sigma4 domains of RNA polymerase sigma factors"/>
    <property type="match status" value="1"/>
</dbReference>
<organism evidence="7 8">
    <name type="scientific">Postechiella marina</name>
    <dbReference type="NCBI Taxonomy" id="943941"/>
    <lineage>
        <taxon>Bacteria</taxon>
        <taxon>Pseudomonadati</taxon>
        <taxon>Bacteroidota</taxon>
        <taxon>Flavobacteriia</taxon>
        <taxon>Flavobacteriales</taxon>
        <taxon>Flavobacteriaceae</taxon>
        <taxon>Postechiella</taxon>
    </lineage>
</organism>
<keyword evidence="4" id="KW-0804">Transcription</keyword>
<dbReference type="InterPro" id="IPR007627">
    <property type="entry name" value="RNA_pol_sigma70_r2"/>
</dbReference>
<dbReference type="PANTHER" id="PTHR43133">
    <property type="entry name" value="RNA POLYMERASE ECF-TYPE SIGMA FACTO"/>
    <property type="match status" value="1"/>
</dbReference>
<dbReference type="NCBIfam" id="TIGR02937">
    <property type="entry name" value="sigma70-ECF"/>
    <property type="match status" value="1"/>
</dbReference>
<evidence type="ECO:0000259" key="5">
    <source>
        <dbReference type="Pfam" id="PF04542"/>
    </source>
</evidence>
<feature type="domain" description="RNA polymerase sigma factor 70 region 4 type 2" evidence="6">
    <location>
        <begin position="131"/>
        <end position="182"/>
    </location>
</feature>
<feature type="domain" description="RNA polymerase sigma-70 region 2" evidence="5">
    <location>
        <begin position="30"/>
        <end position="97"/>
    </location>
</feature>
<dbReference type="InterPro" id="IPR013325">
    <property type="entry name" value="RNA_pol_sigma_r2"/>
</dbReference>
<comment type="caution">
    <text evidence="7">The sequence shown here is derived from an EMBL/GenBank/DDBJ whole genome shotgun (WGS) entry which is preliminary data.</text>
</comment>
<evidence type="ECO:0000256" key="2">
    <source>
        <dbReference type="ARBA" id="ARBA00023015"/>
    </source>
</evidence>